<name>A0A2S5B143_9BASI</name>
<dbReference type="AlphaFoldDB" id="A0A2S5B143"/>
<dbReference type="OrthoDB" id="308449at2759"/>
<feature type="compositionally biased region" description="Acidic residues" evidence="4">
    <location>
        <begin position="456"/>
        <end position="482"/>
    </location>
</feature>
<dbReference type="SUPFAM" id="SSF50978">
    <property type="entry name" value="WD40 repeat-like"/>
    <property type="match status" value="1"/>
</dbReference>
<protein>
    <submittedName>
        <fullName evidence="5">Uncharacterized protein</fullName>
    </submittedName>
</protein>
<comment type="caution">
    <text evidence="5">The sequence shown here is derived from an EMBL/GenBank/DDBJ whole genome shotgun (WGS) entry which is preliminary data.</text>
</comment>
<keyword evidence="2" id="KW-0677">Repeat</keyword>
<evidence type="ECO:0000256" key="1">
    <source>
        <dbReference type="ARBA" id="ARBA00022574"/>
    </source>
</evidence>
<gene>
    <name evidence="5" type="ORF">BMF94_6424</name>
</gene>
<dbReference type="SMART" id="SM00320">
    <property type="entry name" value="WD40"/>
    <property type="match status" value="5"/>
</dbReference>
<feature type="compositionally biased region" description="Low complexity" evidence="4">
    <location>
        <begin position="51"/>
        <end position="66"/>
    </location>
</feature>
<dbReference type="InterPro" id="IPR051959">
    <property type="entry name" value="PAK1-Kinase_Regulator"/>
</dbReference>
<dbReference type="EMBL" id="PJQD01000115">
    <property type="protein sequence ID" value="POY70510.1"/>
    <property type="molecule type" value="Genomic_DNA"/>
</dbReference>
<feature type="region of interest" description="Disordered" evidence="4">
    <location>
        <begin position="1"/>
        <end position="68"/>
    </location>
</feature>
<evidence type="ECO:0000256" key="4">
    <source>
        <dbReference type="SAM" id="MobiDB-lite"/>
    </source>
</evidence>
<dbReference type="STRING" id="741276.A0A2S5B143"/>
<feature type="repeat" description="WD" evidence="3">
    <location>
        <begin position="142"/>
        <end position="167"/>
    </location>
</feature>
<organism evidence="5 6">
    <name type="scientific">Rhodotorula taiwanensis</name>
    <dbReference type="NCBI Taxonomy" id="741276"/>
    <lineage>
        <taxon>Eukaryota</taxon>
        <taxon>Fungi</taxon>
        <taxon>Dikarya</taxon>
        <taxon>Basidiomycota</taxon>
        <taxon>Pucciniomycotina</taxon>
        <taxon>Microbotryomycetes</taxon>
        <taxon>Sporidiobolales</taxon>
        <taxon>Sporidiobolaceae</taxon>
        <taxon>Rhodotorula</taxon>
    </lineage>
</organism>
<keyword evidence="1 3" id="KW-0853">WD repeat</keyword>
<dbReference type="PANTHER" id="PTHR44675:SF1">
    <property type="entry name" value="P21-ACTIVATED PROTEIN KINASE-INTERACTING PROTEIN 1"/>
    <property type="match status" value="1"/>
</dbReference>
<keyword evidence="6" id="KW-1185">Reference proteome</keyword>
<dbReference type="PROSITE" id="PS50082">
    <property type="entry name" value="WD_REPEATS_2"/>
    <property type="match status" value="2"/>
</dbReference>
<sequence length="515" mass="55733">MAKRKAPQTASAPSAGASKPAPTKKARFSNPPPRPSAPTPAASAKSKKAQGKAVQAPADPAASTPDAPKRFVVASGSYERLLYGLECSFKPATKAGKNGTGKDYELSVDPIFSFPAHLSSLRTVAASHLLSPGTGSERKVGGKYLVSAGTDEIIKVWDLRRRKEMGNLEGDTIGTINCMRFVPQRNMLMVASSDSTIALYRVRDFVLLRALKGHKGRVNSIDAHPDGRVALSVGVDRMLRMWDLVAGKSVASLRLSREGDIVRWNTNGSKFAVICNNELTVYGLDMSIHHQMTAKSRFHDVRFCHFPLDASDPSQREYLFVACEDGRTRVFDISNPSPVTVDETTDLNALDLPKLDPVASLVGHSNRVKMIDLLEVALPDLSSTIVLTTCSSDGFIHLYDLVDLEAAVSTRSSHPAVAGEEPTVEPAAKFDTDKSRLTCVCAIGLVERGPKVAGAEGDDEDDDDEEEEESDDDSEEEEEGDEAASGSERELMSGEEDEFAGFEDEDEVEAEEEED</sequence>
<proteinExistence type="predicted"/>
<dbReference type="InterPro" id="IPR015943">
    <property type="entry name" value="WD40/YVTN_repeat-like_dom_sf"/>
</dbReference>
<feature type="compositionally biased region" description="Low complexity" evidence="4">
    <location>
        <begin position="9"/>
        <end position="21"/>
    </location>
</feature>
<feature type="region of interest" description="Disordered" evidence="4">
    <location>
        <begin position="450"/>
        <end position="515"/>
    </location>
</feature>
<reference evidence="5 6" key="1">
    <citation type="journal article" date="2018" name="Front. Microbiol.">
        <title>Prospects for Fungal Bioremediation of Acidic Radioactive Waste Sites: Characterization and Genome Sequence of Rhodotorula taiwanensis MD1149.</title>
        <authorList>
            <person name="Tkavc R."/>
            <person name="Matrosova V.Y."/>
            <person name="Grichenko O.E."/>
            <person name="Gostincar C."/>
            <person name="Volpe R.P."/>
            <person name="Klimenkova P."/>
            <person name="Gaidamakova E.K."/>
            <person name="Zhou C.E."/>
            <person name="Stewart B.J."/>
            <person name="Lyman M.G."/>
            <person name="Malfatti S.A."/>
            <person name="Rubinfeld B."/>
            <person name="Courtot M."/>
            <person name="Singh J."/>
            <person name="Dalgard C.L."/>
            <person name="Hamilton T."/>
            <person name="Frey K.G."/>
            <person name="Gunde-Cimerman N."/>
            <person name="Dugan L."/>
            <person name="Daly M.J."/>
        </authorList>
    </citation>
    <scope>NUCLEOTIDE SEQUENCE [LARGE SCALE GENOMIC DNA]</scope>
    <source>
        <strain evidence="5 6">MD1149</strain>
    </source>
</reference>
<evidence type="ECO:0000256" key="3">
    <source>
        <dbReference type="PROSITE-ProRule" id="PRU00221"/>
    </source>
</evidence>
<dbReference type="InterPro" id="IPR001680">
    <property type="entry name" value="WD40_rpt"/>
</dbReference>
<dbReference type="PROSITE" id="PS00678">
    <property type="entry name" value="WD_REPEATS_1"/>
    <property type="match status" value="2"/>
</dbReference>
<evidence type="ECO:0000313" key="5">
    <source>
        <dbReference type="EMBL" id="POY70510.1"/>
    </source>
</evidence>
<feature type="compositionally biased region" description="Acidic residues" evidence="4">
    <location>
        <begin position="493"/>
        <end position="515"/>
    </location>
</feature>
<dbReference type="PROSITE" id="PS50294">
    <property type="entry name" value="WD_REPEATS_REGION"/>
    <property type="match status" value="1"/>
</dbReference>
<dbReference type="InterPro" id="IPR036322">
    <property type="entry name" value="WD40_repeat_dom_sf"/>
</dbReference>
<evidence type="ECO:0000256" key="2">
    <source>
        <dbReference type="ARBA" id="ARBA00022737"/>
    </source>
</evidence>
<dbReference type="PANTHER" id="PTHR44675">
    <property type="entry name" value="PAK1 INTERACTING PROTEIN 1"/>
    <property type="match status" value="1"/>
</dbReference>
<dbReference type="InterPro" id="IPR019775">
    <property type="entry name" value="WD40_repeat_CS"/>
</dbReference>
<dbReference type="Proteomes" id="UP000237144">
    <property type="component" value="Unassembled WGS sequence"/>
</dbReference>
<feature type="repeat" description="WD" evidence="3">
    <location>
        <begin position="211"/>
        <end position="252"/>
    </location>
</feature>
<evidence type="ECO:0000313" key="6">
    <source>
        <dbReference type="Proteomes" id="UP000237144"/>
    </source>
</evidence>
<dbReference type="Gene3D" id="2.130.10.10">
    <property type="entry name" value="YVTN repeat-like/Quinoprotein amine dehydrogenase"/>
    <property type="match status" value="2"/>
</dbReference>
<dbReference type="Pfam" id="PF00400">
    <property type="entry name" value="WD40"/>
    <property type="match status" value="2"/>
</dbReference>
<accession>A0A2S5B143</accession>